<accession>U2QFV9</accession>
<protein>
    <recommendedName>
        <fullName evidence="4">Ribbon-helix-helix protein, CopG family</fullName>
    </recommendedName>
</protein>
<feature type="region of interest" description="Disordered" evidence="1">
    <location>
        <begin position="1"/>
        <end position="29"/>
    </location>
</feature>
<reference evidence="2 3" key="1">
    <citation type="submission" date="2013-08" db="EMBL/GenBank/DDBJ databases">
        <authorList>
            <person name="Durkin A.S."/>
            <person name="Haft D.R."/>
            <person name="McCorrison J."/>
            <person name="Torralba M."/>
            <person name="Gillis M."/>
            <person name="Haft D.H."/>
            <person name="Methe B."/>
            <person name="Sutton G."/>
            <person name="Nelson K.E."/>
        </authorList>
    </citation>
    <scope>NUCLEOTIDE SEQUENCE [LARGE SCALE GENOMIC DNA]</scope>
    <source>
        <strain evidence="2 3">F0067</strain>
    </source>
</reference>
<dbReference type="PATRIC" id="fig|1115809.3.peg.263"/>
<keyword evidence="3" id="KW-1185">Reference proteome</keyword>
<gene>
    <name evidence="2" type="ORF">HMPREF9135_0443</name>
</gene>
<organism evidence="2 3">
    <name type="scientific">Segatella baroniae F0067</name>
    <dbReference type="NCBI Taxonomy" id="1115809"/>
    <lineage>
        <taxon>Bacteria</taxon>
        <taxon>Pseudomonadati</taxon>
        <taxon>Bacteroidota</taxon>
        <taxon>Bacteroidia</taxon>
        <taxon>Bacteroidales</taxon>
        <taxon>Prevotellaceae</taxon>
        <taxon>Segatella</taxon>
    </lineage>
</organism>
<sequence length="59" mass="6412">MSDNRGGARPNSGRKRLGKVPVSSRVSEQARERLAQLAQEKGVPISEMLETVINSYEAG</sequence>
<comment type="caution">
    <text evidence="2">The sequence shown here is derived from an EMBL/GenBank/DDBJ whole genome shotgun (WGS) entry which is preliminary data.</text>
</comment>
<evidence type="ECO:0000313" key="3">
    <source>
        <dbReference type="Proteomes" id="UP000016648"/>
    </source>
</evidence>
<evidence type="ECO:0008006" key="4">
    <source>
        <dbReference type="Google" id="ProtNLM"/>
    </source>
</evidence>
<proteinExistence type="predicted"/>
<evidence type="ECO:0000256" key="1">
    <source>
        <dbReference type="SAM" id="MobiDB-lite"/>
    </source>
</evidence>
<name>U2QFV9_9BACT</name>
<evidence type="ECO:0000313" key="2">
    <source>
        <dbReference type="EMBL" id="ERK40208.1"/>
    </source>
</evidence>
<dbReference type="EMBL" id="AWEY01000007">
    <property type="protein sequence ID" value="ERK40208.1"/>
    <property type="molecule type" value="Genomic_DNA"/>
</dbReference>
<dbReference type="RefSeq" id="WP_021588706.1">
    <property type="nucleotide sequence ID" value="NZ_AWEY01000007.1"/>
</dbReference>
<dbReference type="AlphaFoldDB" id="U2QFV9"/>
<dbReference type="Proteomes" id="UP000016648">
    <property type="component" value="Unassembled WGS sequence"/>
</dbReference>